<organism evidence="1 2">
    <name type="scientific">Mugilogobius chulae</name>
    <name type="common">yellowstripe goby</name>
    <dbReference type="NCBI Taxonomy" id="88201"/>
    <lineage>
        <taxon>Eukaryota</taxon>
        <taxon>Metazoa</taxon>
        <taxon>Chordata</taxon>
        <taxon>Craniata</taxon>
        <taxon>Vertebrata</taxon>
        <taxon>Euteleostomi</taxon>
        <taxon>Actinopterygii</taxon>
        <taxon>Neopterygii</taxon>
        <taxon>Teleostei</taxon>
        <taxon>Neoteleostei</taxon>
        <taxon>Acanthomorphata</taxon>
        <taxon>Gobiaria</taxon>
        <taxon>Gobiiformes</taxon>
        <taxon>Gobioidei</taxon>
        <taxon>Gobiidae</taxon>
        <taxon>Gobionellinae</taxon>
        <taxon>Mugilogobius</taxon>
    </lineage>
</organism>
<sequence length="193" mass="21778">MEEDRDIWGYGCNNLTLLDSISRLNTELDRAIGHTGKNSPRTRRLLKNKAAELVEIQVWYCSLGHESYLLLPCFFEFPQATYQVFLCSKPGPPLVTPWSKPAPLQLQSLPHFFIPPVSCLPGPPLSSSFIPVFRDEENTGDQFCSVTFGGGPQSKGMAGEAELREIYRGCLREREEISSPMLFSHGERKKKKE</sequence>
<evidence type="ECO:0000313" key="1">
    <source>
        <dbReference type="EMBL" id="KAK7922546.1"/>
    </source>
</evidence>
<reference evidence="2" key="1">
    <citation type="submission" date="2024-04" db="EMBL/GenBank/DDBJ databases">
        <title>Salinicola lusitanus LLJ914,a marine bacterium isolated from the Okinawa Trough.</title>
        <authorList>
            <person name="Li J."/>
        </authorList>
    </citation>
    <scope>NUCLEOTIDE SEQUENCE [LARGE SCALE GENOMIC DNA]</scope>
</reference>
<proteinExistence type="predicted"/>
<dbReference type="Proteomes" id="UP001460270">
    <property type="component" value="Unassembled WGS sequence"/>
</dbReference>
<dbReference type="AlphaFoldDB" id="A0AAW0PBT8"/>
<gene>
    <name evidence="1" type="ORF">WMY93_009448</name>
</gene>
<name>A0AAW0PBT8_9GOBI</name>
<protein>
    <submittedName>
        <fullName evidence="1">Uncharacterized protein</fullName>
    </submittedName>
</protein>
<evidence type="ECO:0000313" key="2">
    <source>
        <dbReference type="Proteomes" id="UP001460270"/>
    </source>
</evidence>
<comment type="caution">
    <text evidence="1">The sequence shown here is derived from an EMBL/GenBank/DDBJ whole genome shotgun (WGS) entry which is preliminary data.</text>
</comment>
<accession>A0AAW0PBT8</accession>
<keyword evidence="2" id="KW-1185">Reference proteome</keyword>
<dbReference type="EMBL" id="JBBPFD010000006">
    <property type="protein sequence ID" value="KAK7922546.1"/>
    <property type="molecule type" value="Genomic_DNA"/>
</dbReference>